<dbReference type="SMART" id="SM00387">
    <property type="entry name" value="HATPase_c"/>
    <property type="match status" value="1"/>
</dbReference>
<feature type="transmembrane region" description="Helical" evidence="9">
    <location>
        <begin position="44"/>
        <end position="63"/>
    </location>
</feature>
<dbReference type="Gene3D" id="3.30.565.10">
    <property type="entry name" value="Histidine kinase-like ATPase, C-terminal domain"/>
    <property type="match status" value="1"/>
</dbReference>
<dbReference type="EC" id="2.7.13.3" evidence="2"/>
<feature type="transmembrane region" description="Helical" evidence="9">
    <location>
        <begin position="208"/>
        <end position="228"/>
    </location>
</feature>
<dbReference type="CDD" id="cd00082">
    <property type="entry name" value="HisKA"/>
    <property type="match status" value="1"/>
</dbReference>
<dbReference type="GO" id="GO:0000155">
    <property type="term" value="F:phosphorelay sensor kinase activity"/>
    <property type="evidence" value="ECO:0007669"/>
    <property type="project" value="InterPro"/>
</dbReference>
<feature type="transmembrane region" description="Helical" evidence="9">
    <location>
        <begin position="111"/>
        <end position="130"/>
    </location>
</feature>
<keyword evidence="9" id="KW-0812">Transmembrane</keyword>
<keyword evidence="7" id="KW-0067">ATP-binding</keyword>
<keyword evidence="4" id="KW-0808">Transferase</keyword>
<dbReference type="PROSITE" id="PS50109">
    <property type="entry name" value="HIS_KIN"/>
    <property type="match status" value="1"/>
</dbReference>
<evidence type="ECO:0000256" key="2">
    <source>
        <dbReference type="ARBA" id="ARBA00012438"/>
    </source>
</evidence>
<keyword evidence="8" id="KW-0902">Two-component regulatory system</keyword>
<name>A0A936EZE5_9BACT</name>
<dbReference type="InterPro" id="IPR036097">
    <property type="entry name" value="HisK_dim/P_sf"/>
</dbReference>
<feature type="transmembrane region" description="Helical" evidence="9">
    <location>
        <begin position="75"/>
        <end position="91"/>
    </location>
</feature>
<dbReference type="Pfam" id="PF02518">
    <property type="entry name" value="HATPase_c"/>
    <property type="match status" value="1"/>
</dbReference>
<feature type="transmembrane region" description="Helical" evidence="9">
    <location>
        <begin position="277"/>
        <end position="298"/>
    </location>
</feature>
<dbReference type="InterPro" id="IPR004358">
    <property type="entry name" value="Sig_transdc_His_kin-like_C"/>
</dbReference>
<reference evidence="11 12" key="1">
    <citation type="submission" date="2020-10" db="EMBL/GenBank/DDBJ databases">
        <title>Connecting structure to function with the recovery of over 1000 high-quality activated sludge metagenome-assembled genomes encoding full-length rRNA genes using long-read sequencing.</title>
        <authorList>
            <person name="Singleton C.M."/>
            <person name="Petriglieri F."/>
            <person name="Kristensen J.M."/>
            <person name="Kirkegaard R.H."/>
            <person name="Michaelsen T.Y."/>
            <person name="Andersen M.H."/>
            <person name="Karst S.M."/>
            <person name="Dueholm M.S."/>
            <person name="Nielsen P.H."/>
            <person name="Albertsen M."/>
        </authorList>
    </citation>
    <scope>NUCLEOTIDE SEQUENCE [LARGE SCALE GENOMIC DNA]</scope>
    <source>
        <strain evidence="11">OdNE_18-Q3-R46-58_MAXAC.008</strain>
    </source>
</reference>
<dbReference type="PANTHER" id="PTHR43065">
    <property type="entry name" value="SENSOR HISTIDINE KINASE"/>
    <property type="match status" value="1"/>
</dbReference>
<feature type="transmembrane region" description="Helical" evidence="9">
    <location>
        <begin position="21"/>
        <end position="38"/>
    </location>
</feature>
<protein>
    <recommendedName>
        <fullName evidence="2">histidine kinase</fullName>
        <ecNumber evidence="2">2.7.13.3</ecNumber>
    </recommendedName>
</protein>
<dbReference type="SMART" id="SM00388">
    <property type="entry name" value="HisKA"/>
    <property type="match status" value="1"/>
</dbReference>
<dbReference type="InterPro" id="IPR003661">
    <property type="entry name" value="HisK_dim/P_dom"/>
</dbReference>
<keyword evidence="9" id="KW-0472">Membrane</keyword>
<dbReference type="InterPro" id="IPR005467">
    <property type="entry name" value="His_kinase_dom"/>
</dbReference>
<evidence type="ECO:0000256" key="1">
    <source>
        <dbReference type="ARBA" id="ARBA00000085"/>
    </source>
</evidence>
<evidence type="ECO:0000256" key="3">
    <source>
        <dbReference type="ARBA" id="ARBA00022553"/>
    </source>
</evidence>
<dbReference type="Gene3D" id="1.10.287.130">
    <property type="match status" value="1"/>
</dbReference>
<dbReference type="SUPFAM" id="SSF47384">
    <property type="entry name" value="Homodimeric domain of signal transducing histidine kinase"/>
    <property type="match status" value="1"/>
</dbReference>
<proteinExistence type="predicted"/>
<dbReference type="PANTHER" id="PTHR43065:SF46">
    <property type="entry name" value="C4-DICARBOXYLATE TRANSPORT SENSOR PROTEIN DCTB"/>
    <property type="match status" value="1"/>
</dbReference>
<feature type="transmembrane region" description="Helical" evidence="9">
    <location>
        <begin position="304"/>
        <end position="323"/>
    </location>
</feature>
<keyword evidence="3" id="KW-0597">Phosphoprotein</keyword>
<sequence>MPIPDTAPPPGQLGTWPRSTAWLLLGYGSLGLGTLLLAPATRGLGLNALNTLVFAHAGLLTLARSRREPDARRGWWLFSLGLFAQAINQGWATLHMFRHGAPPPFPGRGDLLSILSLGLIIASLLAWPLAATSGSERWRKGLDGLGAASSAFFLGWYFALGPLFHQSQATTLERAALMIFFLGNATILGICAYLGARQTSRFRGPLGWITLGFGVSVLQVVLQVPLALTGDYHLGDPVDLLVLLAALFILAAPLAPRSLEPGLPPSSEIRDHSPAALVLPMLPAATSLALVLVSLAWAPGRLDPAVLALASVMAGLGLLRGALALRDLQHLSVALETRVLERTQDLEDMQDAMLRTERMNAMAVLGAGMAHDLNNTLATVRACAELARMKLEDGQSPEIRDLDHILVAADQSAALTRRLMSFGHMEEAPPTVICLREELSHLETILRMLLGRQISLRFELGEARVPVLGSRAQIEQILVNLVGNARDAMPRGGTILIRLSRSSSAGKPIARVEVEDSGEGMTPEVQEKIFSPFFTTKGPGRGTGLGLASVRQLMHDLGGTLAVASQPGIGTTFVLRLPLVEG</sequence>
<dbReference type="InterPro" id="IPR036890">
    <property type="entry name" value="HATPase_C_sf"/>
</dbReference>
<feature type="domain" description="Histidine kinase" evidence="10">
    <location>
        <begin position="368"/>
        <end position="581"/>
    </location>
</feature>
<feature type="transmembrane region" description="Helical" evidence="9">
    <location>
        <begin position="142"/>
        <end position="164"/>
    </location>
</feature>
<evidence type="ECO:0000313" key="12">
    <source>
        <dbReference type="Proteomes" id="UP000709959"/>
    </source>
</evidence>
<organism evidence="11 12">
    <name type="scientific">Candidatus Geothrix odensensis</name>
    <dbReference type="NCBI Taxonomy" id="2954440"/>
    <lineage>
        <taxon>Bacteria</taxon>
        <taxon>Pseudomonadati</taxon>
        <taxon>Acidobacteriota</taxon>
        <taxon>Holophagae</taxon>
        <taxon>Holophagales</taxon>
        <taxon>Holophagaceae</taxon>
        <taxon>Geothrix</taxon>
    </lineage>
</organism>
<dbReference type="AlphaFoldDB" id="A0A936EZE5"/>
<evidence type="ECO:0000256" key="7">
    <source>
        <dbReference type="ARBA" id="ARBA00022840"/>
    </source>
</evidence>
<gene>
    <name evidence="11" type="ORF">IPN91_01080</name>
</gene>
<dbReference type="SUPFAM" id="SSF55874">
    <property type="entry name" value="ATPase domain of HSP90 chaperone/DNA topoisomerase II/histidine kinase"/>
    <property type="match status" value="1"/>
</dbReference>
<evidence type="ECO:0000256" key="8">
    <source>
        <dbReference type="ARBA" id="ARBA00023012"/>
    </source>
</evidence>
<dbReference type="GO" id="GO:0005524">
    <property type="term" value="F:ATP binding"/>
    <property type="evidence" value="ECO:0007669"/>
    <property type="project" value="UniProtKB-KW"/>
</dbReference>
<evidence type="ECO:0000259" key="10">
    <source>
        <dbReference type="PROSITE" id="PS50109"/>
    </source>
</evidence>
<dbReference type="EMBL" id="JADKCH010000001">
    <property type="protein sequence ID" value="MBK8571239.1"/>
    <property type="molecule type" value="Genomic_DNA"/>
</dbReference>
<dbReference type="InterPro" id="IPR003594">
    <property type="entry name" value="HATPase_dom"/>
</dbReference>
<keyword evidence="6 11" id="KW-0418">Kinase</keyword>
<keyword evidence="5" id="KW-0547">Nucleotide-binding</keyword>
<keyword evidence="9" id="KW-1133">Transmembrane helix</keyword>
<comment type="caution">
    <text evidence="11">The sequence shown here is derived from an EMBL/GenBank/DDBJ whole genome shotgun (WGS) entry which is preliminary data.</text>
</comment>
<evidence type="ECO:0000256" key="9">
    <source>
        <dbReference type="SAM" id="Phobius"/>
    </source>
</evidence>
<evidence type="ECO:0000256" key="4">
    <source>
        <dbReference type="ARBA" id="ARBA00022679"/>
    </source>
</evidence>
<comment type="catalytic activity">
    <reaction evidence="1">
        <text>ATP + protein L-histidine = ADP + protein N-phospho-L-histidine.</text>
        <dbReference type="EC" id="2.7.13.3"/>
    </reaction>
</comment>
<evidence type="ECO:0000313" key="11">
    <source>
        <dbReference type="EMBL" id="MBK8571239.1"/>
    </source>
</evidence>
<accession>A0A936EZE5</accession>
<dbReference type="Proteomes" id="UP000709959">
    <property type="component" value="Unassembled WGS sequence"/>
</dbReference>
<feature type="transmembrane region" description="Helical" evidence="9">
    <location>
        <begin position="176"/>
        <end position="196"/>
    </location>
</feature>
<evidence type="ECO:0000256" key="5">
    <source>
        <dbReference type="ARBA" id="ARBA00022741"/>
    </source>
</evidence>
<dbReference type="PRINTS" id="PR00344">
    <property type="entry name" value="BCTRLSENSOR"/>
</dbReference>
<evidence type="ECO:0000256" key="6">
    <source>
        <dbReference type="ARBA" id="ARBA00022777"/>
    </source>
</evidence>